<keyword evidence="2" id="KW-1003">Cell membrane</keyword>
<evidence type="ECO:0008006" key="12">
    <source>
        <dbReference type="Google" id="ProtNLM"/>
    </source>
</evidence>
<evidence type="ECO:0000256" key="8">
    <source>
        <dbReference type="SAM" id="MobiDB-lite"/>
    </source>
</evidence>
<dbReference type="GO" id="GO:0005886">
    <property type="term" value="C:plasma membrane"/>
    <property type="evidence" value="ECO:0007669"/>
    <property type="project" value="UniProtKB-SubCell"/>
</dbReference>
<feature type="compositionally biased region" description="Low complexity" evidence="8">
    <location>
        <begin position="501"/>
        <end position="512"/>
    </location>
</feature>
<feature type="transmembrane region" description="Helical" evidence="9">
    <location>
        <begin position="168"/>
        <end position="199"/>
    </location>
</feature>
<accession>A0A7I7MLQ2</accession>
<evidence type="ECO:0000256" key="3">
    <source>
        <dbReference type="ARBA" id="ARBA00022679"/>
    </source>
</evidence>
<feature type="transmembrane region" description="Helical" evidence="9">
    <location>
        <begin position="286"/>
        <end position="310"/>
    </location>
</feature>
<dbReference type="Pfam" id="PF09594">
    <property type="entry name" value="GT87"/>
    <property type="match status" value="1"/>
</dbReference>
<gene>
    <name evidence="10" type="ORF">MSHI_06130</name>
</gene>
<dbReference type="KEGG" id="mshj:MSHI_06130"/>
<keyword evidence="11" id="KW-1185">Reference proteome</keyword>
<evidence type="ECO:0000256" key="5">
    <source>
        <dbReference type="ARBA" id="ARBA00022989"/>
    </source>
</evidence>
<sequence>MKQSQNLCESFNAASIRQMWTRSRIYRILLTGAIAYAVLRLTIFVMLHTGTLPLPEGELVWQDLSLYLDASRRLLGREDLYPEIPRLYEYQYPPFFALVCAPVLWLPPTLVPIIGALAHLLTYMLLYSRWTKIFCCLGFSRGVEMLARLLPLWLVFEQFWSDLDLLNVYVLTSLLATFAIEAILGARLGWAALWLVVLLQIKPHWGFVVLVPLLLGHWRFFLKLAVLTIAGYAAISGVTMLFVGPVYGWEQYSQYVELLEKLLYQNSLWRTRDQGFLGYNHSIKQVTVFLAGATPAAMLLSTVIKVLLLVPLPGVEIFRRRRLGPHISRGNLLPALDVFFALYLLTFIWLDVVWEIFLGIVIFAYLLAIPLSKTIRIWICGSFGITALLDIWRLISFGVFGADIITPPNYVRSDPALYIPLTMIVIVSFYVLLLRRLWALPPCREDPPQSHTYADNLGDAADDGTAAAGKSLGLVVSARSPGGEVSRRPTTSSPQMSTPRNTGTSNTLTGLGERSWTR</sequence>
<feature type="transmembrane region" description="Helical" evidence="9">
    <location>
        <begin position="25"/>
        <end position="47"/>
    </location>
</feature>
<evidence type="ECO:0000313" key="10">
    <source>
        <dbReference type="EMBL" id="BBX72707.1"/>
    </source>
</evidence>
<proteinExistence type="inferred from homology"/>
<feature type="transmembrane region" description="Helical" evidence="9">
    <location>
        <begin position="95"/>
        <end position="121"/>
    </location>
</feature>
<keyword evidence="5 9" id="KW-1133">Transmembrane helix</keyword>
<feature type="transmembrane region" description="Helical" evidence="9">
    <location>
        <begin position="377"/>
        <end position="395"/>
    </location>
</feature>
<comment type="similarity">
    <text evidence="7">Belongs to the glycosyltransferase 87 family.</text>
</comment>
<evidence type="ECO:0000256" key="4">
    <source>
        <dbReference type="ARBA" id="ARBA00022692"/>
    </source>
</evidence>
<name>A0A7I7MLQ2_9MYCO</name>
<evidence type="ECO:0000256" key="9">
    <source>
        <dbReference type="SAM" id="Phobius"/>
    </source>
</evidence>
<feature type="transmembrane region" description="Helical" evidence="9">
    <location>
        <begin position="331"/>
        <end position="350"/>
    </location>
</feature>
<keyword evidence="4 9" id="KW-0812">Transmembrane</keyword>
<evidence type="ECO:0000256" key="1">
    <source>
        <dbReference type="ARBA" id="ARBA00004651"/>
    </source>
</evidence>
<dbReference type="AlphaFoldDB" id="A0A7I7MLQ2"/>
<feature type="transmembrane region" description="Helical" evidence="9">
    <location>
        <begin position="415"/>
        <end position="434"/>
    </location>
</feature>
<dbReference type="Proteomes" id="UP000467236">
    <property type="component" value="Chromosome"/>
</dbReference>
<evidence type="ECO:0000256" key="2">
    <source>
        <dbReference type="ARBA" id="ARBA00022475"/>
    </source>
</evidence>
<dbReference type="InterPro" id="IPR018584">
    <property type="entry name" value="GT87"/>
</dbReference>
<dbReference type="GO" id="GO:0016758">
    <property type="term" value="F:hexosyltransferase activity"/>
    <property type="evidence" value="ECO:0007669"/>
    <property type="project" value="InterPro"/>
</dbReference>
<reference evidence="10 11" key="1">
    <citation type="journal article" date="2019" name="Emerg. Microbes Infect.">
        <title>Comprehensive subspecies identification of 175 nontuberculous mycobacteria species based on 7547 genomic profiles.</title>
        <authorList>
            <person name="Matsumoto Y."/>
            <person name="Kinjo T."/>
            <person name="Motooka D."/>
            <person name="Nabeya D."/>
            <person name="Jung N."/>
            <person name="Uechi K."/>
            <person name="Horii T."/>
            <person name="Iida T."/>
            <person name="Fujita J."/>
            <person name="Nakamura S."/>
        </authorList>
    </citation>
    <scope>NUCLEOTIDE SEQUENCE [LARGE SCALE GENOMIC DNA]</scope>
    <source>
        <strain evidence="10 11">JCM 14233</strain>
    </source>
</reference>
<feature type="region of interest" description="Disordered" evidence="8">
    <location>
        <begin position="478"/>
        <end position="518"/>
    </location>
</feature>
<keyword evidence="6 9" id="KW-0472">Membrane</keyword>
<protein>
    <recommendedName>
        <fullName evidence="12">DUF2029 domain-containing protein</fullName>
    </recommendedName>
</protein>
<organism evidence="10 11">
    <name type="scientific">Mycobacterium shinjukuense</name>
    <dbReference type="NCBI Taxonomy" id="398694"/>
    <lineage>
        <taxon>Bacteria</taxon>
        <taxon>Bacillati</taxon>
        <taxon>Actinomycetota</taxon>
        <taxon>Actinomycetes</taxon>
        <taxon>Mycobacteriales</taxon>
        <taxon>Mycobacteriaceae</taxon>
        <taxon>Mycobacterium</taxon>
    </lineage>
</organism>
<dbReference type="RefSeq" id="WP_158084769.1">
    <property type="nucleotide sequence ID" value="NZ_AP022575.1"/>
</dbReference>
<feature type="compositionally biased region" description="Polar residues" evidence="8">
    <location>
        <begin position="488"/>
        <end position="500"/>
    </location>
</feature>
<evidence type="ECO:0000256" key="6">
    <source>
        <dbReference type="ARBA" id="ARBA00023136"/>
    </source>
</evidence>
<keyword evidence="3" id="KW-0808">Transferase</keyword>
<dbReference type="EMBL" id="AP022575">
    <property type="protein sequence ID" value="BBX72707.1"/>
    <property type="molecule type" value="Genomic_DNA"/>
</dbReference>
<comment type="subcellular location">
    <subcellularLocation>
        <location evidence="1">Cell membrane</location>
        <topology evidence="1">Multi-pass membrane protein</topology>
    </subcellularLocation>
</comment>
<feature type="transmembrane region" description="Helical" evidence="9">
    <location>
        <begin position="220"/>
        <end position="243"/>
    </location>
</feature>
<evidence type="ECO:0000256" key="7">
    <source>
        <dbReference type="ARBA" id="ARBA00024033"/>
    </source>
</evidence>
<evidence type="ECO:0000313" key="11">
    <source>
        <dbReference type="Proteomes" id="UP000467236"/>
    </source>
</evidence>
<feature type="transmembrane region" description="Helical" evidence="9">
    <location>
        <begin position="356"/>
        <end position="372"/>
    </location>
</feature>